<dbReference type="AlphaFoldDB" id="A0A2A2AJD2"/>
<dbReference type="RefSeq" id="WP_095557886.1">
    <property type="nucleotide sequence ID" value="NZ_NSJD01000036.1"/>
</dbReference>
<gene>
    <name evidence="3" type="ORF">CK623_13550</name>
</gene>
<dbReference type="EMBL" id="NSJD01000036">
    <property type="protein sequence ID" value="PAT37887.1"/>
    <property type="molecule type" value="Genomic_DNA"/>
</dbReference>
<feature type="region of interest" description="Disordered" evidence="1">
    <location>
        <begin position="26"/>
        <end position="55"/>
    </location>
</feature>
<organism evidence="3 4">
    <name type="scientific">Vandammella animalimorsus</name>
    <dbReference type="NCBI Taxonomy" id="2029117"/>
    <lineage>
        <taxon>Bacteria</taxon>
        <taxon>Pseudomonadati</taxon>
        <taxon>Pseudomonadota</taxon>
        <taxon>Betaproteobacteria</taxon>
        <taxon>Burkholderiales</taxon>
        <taxon>Comamonadaceae</taxon>
        <taxon>Vandammella</taxon>
    </lineage>
</organism>
<proteinExistence type="predicted"/>
<evidence type="ECO:0000313" key="4">
    <source>
        <dbReference type="Proteomes" id="UP000218644"/>
    </source>
</evidence>
<dbReference type="Proteomes" id="UP000218644">
    <property type="component" value="Unassembled WGS sequence"/>
</dbReference>
<comment type="caution">
    <text evidence="3">The sequence shown here is derived from an EMBL/GenBank/DDBJ whole genome shotgun (WGS) entry which is preliminary data.</text>
</comment>
<protein>
    <submittedName>
        <fullName evidence="3">Uncharacterized protein</fullName>
    </submittedName>
</protein>
<name>A0A2A2AJD2_9BURK</name>
<feature type="chain" id="PRO_5012606847" evidence="2">
    <location>
        <begin position="29"/>
        <end position="132"/>
    </location>
</feature>
<evidence type="ECO:0000256" key="2">
    <source>
        <dbReference type="SAM" id="SignalP"/>
    </source>
</evidence>
<reference evidence="3 4" key="1">
    <citation type="submission" date="2017-08" db="EMBL/GenBank/DDBJ databases">
        <title>WGS of Clinical strains of the CDC Group NO-1 linked to zoonotic infections in humans.</title>
        <authorList>
            <person name="Bernier A.-M."/>
            <person name="Bernard K."/>
        </authorList>
    </citation>
    <scope>NUCLEOTIDE SEQUENCE [LARGE SCALE GENOMIC DNA]</scope>
    <source>
        <strain evidence="3 4">NML79-0751</strain>
    </source>
</reference>
<feature type="signal peptide" evidence="2">
    <location>
        <begin position="1"/>
        <end position="28"/>
    </location>
</feature>
<feature type="compositionally biased region" description="Polar residues" evidence="1">
    <location>
        <begin position="27"/>
        <end position="52"/>
    </location>
</feature>
<evidence type="ECO:0000256" key="1">
    <source>
        <dbReference type="SAM" id="MobiDB-lite"/>
    </source>
</evidence>
<accession>A0A2A2AJD2</accession>
<keyword evidence="2" id="KW-0732">Signal</keyword>
<sequence>MNHRHHRIALGACAAAAAMLTMASGSWAQSGHPQQAQKQEQKMPAQQAQPQRGNRIEVTGNRAERIQVHCDANAAVNVNSVNIQGRALRGETVVVTGRNTQDVRIVGDCAEAQDGATGQRTGPVQINSVTIR</sequence>
<evidence type="ECO:0000313" key="3">
    <source>
        <dbReference type="EMBL" id="PAT37887.1"/>
    </source>
</evidence>